<evidence type="ECO:0000313" key="9">
    <source>
        <dbReference type="EMBL" id="GAA3813575.1"/>
    </source>
</evidence>
<dbReference type="Proteomes" id="UP001500888">
    <property type="component" value="Unassembled WGS sequence"/>
</dbReference>
<keyword evidence="3" id="KW-0813">Transport</keyword>
<dbReference type="PANTHER" id="PTHR34979:SF1">
    <property type="entry name" value="INNER MEMBRANE PROTEIN YGAZ"/>
    <property type="match status" value="1"/>
</dbReference>
<dbReference type="EMBL" id="BAAAZR010000008">
    <property type="protein sequence ID" value="GAA3813575.1"/>
    <property type="molecule type" value="Genomic_DNA"/>
</dbReference>
<keyword evidence="7 8" id="KW-0472">Membrane</keyword>
<accession>A0ABP7IAI6</accession>
<dbReference type="Pfam" id="PF03591">
    <property type="entry name" value="AzlC"/>
    <property type="match status" value="1"/>
</dbReference>
<dbReference type="InterPro" id="IPR011606">
    <property type="entry name" value="Brnchd-chn_aa_trnsp_permease"/>
</dbReference>
<evidence type="ECO:0000256" key="7">
    <source>
        <dbReference type="ARBA" id="ARBA00023136"/>
    </source>
</evidence>
<sequence length="233" mass="23631">MYSLWRTIDRGTLRDIALVCLADAIVGAAFGAISVSGGLPLWVPIVMSLLVFAGGAQFAAVGVVLAGGGPVAAVAAGLVLNARLLPFGFAVADALGGRWWTRLAGAHVLTDESVAFVLRRSDRQGRRAVYWICGLGLFACWNLAVVLGALGGQGIADTGVFGLDAAFPAVLLALVLPRLADRGTRNAALLGAAIAIAATPFLPAGLPVLLALVGLVPAILSSGTPAKSEREAA</sequence>
<evidence type="ECO:0000256" key="6">
    <source>
        <dbReference type="ARBA" id="ARBA00022989"/>
    </source>
</evidence>
<dbReference type="RefSeq" id="WP_344941342.1">
    <property type="nucleotide sequence ID" value="NZ_BAAAZR010000008.1"/>
</dbReference>
<evidence type="ECO:0000256" key="4">
    <source>
        <dbReference type="ARBA" id="ARBA00022475"/>
    </source>
</evidence>
<proteinExistence type="inferred from homology"/>
<comment type="caution">
    <text evidence="9">The sequence shown here is derived from an EMBL/GenBank/DDBJ whole genome shotgun (WGS) entry which is preliminary data.</text>
</comment>
<keyword evidence="10" id="KW-1185">Reference proteome</keyword>
<organism evidence="9 10">
    <name type="scientific">Sphaerisporangium flaviroseum</name>
    <dbReference type="NCBI Taxonomy" id="509199"/>
    <lineage>
        <taxon>Bacteria</taxon>
        <taxon>Bacillati</taxon>
        <taxon>Actinomycetota</taxon>
        <taxon>Actinomycetes</taxon>
        <taxon>Streptosporangiales</taxon>
        <taxon>Streptosporangiaceae</taxon>
        <taxon>Sphaerisporangium</taxon>
    </lineage>
</organism>
<evidence type="ECO:0000256" key="3">
    <source>
        <dbReference type="ARBA" id="ARBA00022448"/>
    </source>
</evidence>
<evidence type="ECO:0000256" key="2">
    <source>
        <dbReference type="ARBA" id="ARBA00010735"/>
    </source>
</evidence>
<evidence type="ECO:0000256" key="1">
    <source>
        <dbReference type="ARBA" id="ARBA00004651"/>
    </source>
</evidence>
<name>A0ABP7IAI6_9ACTN</name>
<reference evidence="10" key="1">
    <citation type="journal article" date="2019" name="Int. J. Syst. Evol. Microbiol.">
        <title>The Global Catalogue of Microorganisms (GCM) 10K type strain sequencing project: providing services to taxonomists for standard genome sequencing and annotation.</title>
        <authorList>
            <consortium name="The Broad Institute Genomics Platform"/>
            <consortium name="The Broad Institute Genome Sequencing Center for Infectious Disease"/>
            <person name="Wu L."/>
            <person name="Ma J."/>
        </authorList>
    </citation>
    <scope>NUCLEOTIDE SEQUENCE [LARGE SCALE GENOMIC DNA]</scope>
    <source>
        <strain evidence="10">JCM 16908</strain>
    </source>
</reference>
<comment type="subcellular location">
    <subcellularLocation>
        <location evidence="1">Cell membrane</location>
        <topology evidence="1">Multi-pass membrane protein</topology>
    </subcellularLocation>
</comment>
<feature type="transmembrane region" description="Helical" evidence="8">
    <location>
        <begin position="188"/>
        <end position="220"/>
    </location>
</feature>
<feature type="transmembrane region" description="Helical" evidence="8">
    <location>
        <begin position="16"/>
        <end position="35"/>
    </location>
</feature>
<comment type="similarity">
    <text evidence="2">Belongs to the AzlC family.</text>
</comment>
<protein>
    <submittedName>
        <fullName evidence="9">AzlC family ABC transporter permease</fullName>
    </submittedName>
</protein>
<evidence type="ECO:0000313" key="10">
    <source>
        <dbReference type="Proteomes" id="UP001500888"/>
    </source>
</evidence>
<evidence type="ECO:0000256" key="8">
    <source>
        <dbReference type="SAM" id="Phobius"/>
    </source>
</evidence>
<evidence type="ECO:0000256" key="5">
    <source>
        <dbReference type="ARBA" id="ARBA00022692"/>
    </source>
</evidence>
<dbReference type="PANTHER" id="PTHR34979">
    <property type="entry name" value="INNER MEMBRANE PROTEIN YGAZ"/>
    <property type="match status" value="1"/>
</dbReference>
<keyword evidence="4" id="KW-1003">Cell membrane</keyword>
<keyword evidence="6 8" id="KW-1133">Transmembrane helix</keyword>
<gene>
    <name evidence="9" type="ORF">GCM10022226_37900</name>
</gene>
<feature type="transmembrane region" description="Helical" evidence="8">
    <location>
        <begin position="128"/>
        <end position="152"/>
    </location>
</feature>
<feature type="transmembrane region" description="Helical" evidence="8">
    <location>
        <begin position="158"/>
        <end position="176"/>
    </location>
</feature>
<keyword evidence="5 8" id="KW-0812">Transmembrane</keyword>